<organism evidence="8 9">
    <name type="scientific">Sphenodon punctatus</name>
    <name type="common">Tuatara</name>
    <name type="synonym">Hatteria punctata</name>
    <dbReference type="NCBI Taxonomy" id="8508"/>
    <lineage>
        <taxon>Eukaryota</taxon>
        <taxon>Metazoa</taxon>
        <taxon>Chordata</taxon>
        <taxon>Craniata</taxon>
        <taxon>Vertebrata</taxon>
        <taxon>Euteleostomi</taxon>
        <taxon>Lepidosauria</taxon>
        <taxon>Sphenodontia</taxon>
        <taxon>Sphenodontidae</taxon>
        <taxon>Sphenodon</taxon>
    </lineage>
</organism>
<evidence type="ECO:0000256" key="4">
    <source>
        <dbReference type="ARBA" id="ARBA00023319"/>
    </source>
</evidence>
<keyword evidence="6" id="KW-1133">Transmembrane helix</keyword>
<evidence type="ECO:0000256" key="6">
    <source>
        <dbReference type="SAM" id="Phobius"/>
    </source>
</evidence>
<keyword evidence="1" id="KW-0732">Signal</keyword>
<proteinExistence type="predicted"/>
<dbReference type="InterPro" id="IPR013106">
    <property type="entry name" value="Ig_V-set"/>
</dbReference>
<dbReference type="PROSITE" id="PS50835">
    <property type="entry name" value="IG_LIKE"/>
    <property type="match status" value="3"/>
</dbReference>
<feature type="domain" description="Ig-like" evidence="7">
    <location>
        <begin position="278"/>
        <end position="375"/>
    </location>
</feature>
<feature type="transmembrane region" description="Helical" evidence="6">
    <location>
        <begin position="398"/>
        <end position="422"/>
    </location>
</feature>
<dbReference type="InterPro" id="IPR007110">
    <property type="entry name" value="Ig-like_dom"/>
</dbReference>
<feature type="domain" description="Ig-like" evidence="7">
    <location>
        <begin position="176"/>
        <end position="269"/>
    </location>
</feature>
<dbReference type="Pfam" id="PF07654">
    <property type="entry name" value="C1-set"/>
    <property type="match status" value="2"/>
</dbReference>
<keyword evidence="4" id="KW-0393">Immunoglobulin domain</keyword>
<dbReference type="Proteomes" id="UP000694392">
    <property type="component" value="Unplaced"/>
</dbReference>
<feature type="region of interest" description="Disordered" evidence="5">
    <location>
        <begin position="480"/>
        <end position="504"/>
    </location>
</feature>
<dbReference type="InterPro" id="IPR051755">
    <property type="entry name" value="Ig-like_CS_Receptor"/>
</dbReference>
<dbReference type="OMA" id="EVICEVN"/>
<keyword evidence="2" id="KW-1015">Disulfide bond</keyword>
<evidence type="ECO:0000256" key="1">
    <source>
        <dbReference type="ARBA" id="ARBA00022729"/>
    </source>
</evidence>
<feature type="domain" description="Ig-like" evidence="7">
    <location>
        <begin position="54"/>
        <end position="145"/>
    </location>
</feature>
<dbReference type="Pfam" id="PF07686">
    <property type="entry name" value="V-set"/>
    <property type="match status" value="1"/>
</dbReference>
<evidence type="ECO:0000256" key="5">
    <source>
        <dbReference type="SAM" id="MobiDB-lite"/>
    </source>
</evidence>
<name>A0A8D0HH85_SPHPU</name>
<protein>
    <recommendedName>
        <fullName evidence="7">Ig-like domain-containing protein</fullName>
    </recommendedName>
</protein>
<evidence type="ECO:0000256" key="2">
    <source>
        <dbReference type="ARBA" id="ARBA00023157"/>
    </source>
</evidence>
<accession>A0A8D0HH85</accession>
<keyword evidence="9" id="KW-1185">Reference proteome</keyword>
<dbReference type="PANTHER" id="PTHR19971">
    <property type="entry name" value="SIGNAL-REGULATORY PROTEIN BETA"/>
    <property type="match status" value="1"/>
</dbReference>
<keyword evidence="6" id="KW-0472">Membrane</keyword>
<dbReference type="InterPro" id="IPR036179">
    <property type="entry name" value="Ig-like_dom_sf"/>
</dbReference>
<reference evidence="8" key="1">
    <citation type="submission" date="2025-08" db="UniProtKB">
        <authorList>
            <consortium name="Ensembl"/>
        </authorList>
    </citation>
    <scope>IDENTIFICATION</scope>
</reference>
<dbReference type="AlphaFoldDB" id="A0A8D0HH85"/>
<dbReference type="SMART" id="SM00406">
    <property type="entry name" value="IGv"/>
    <property type="match status" value="1"/>
</dbReference>
<evidence type="ECO:0000313" key="8">
    <source>
        <dbReference type="Ensembl" id="ENSSPUP00000024277.1"/>
    </source>
</evidence>
<dbReference type="GeneTree" id="ENSGT00960000186656"/>
<sequence length="504" mass="54760">MSKASTSQRASGGQSWGLCAADACSTSSTIMEHPSSLPGWSLTCLLLLSLPGWPGAGAQDLEVLQSKGPISLLAGETLTLNCTVTAVFPAGPMKWFKGKTSGRQLIYAPTESQQFPRVTWVNIANTDFSIRISDVRPEDAGIYYCVKFRKASGSSDTEFKSGPGTTVLVIARPSPPAVTGPPSRAEPGASVNFTCTSEGFSPRDITVHWLRNRNRLGPADTTVLPAQESTSYSMSSTVWMTLAPGDVQSQLTCRIEHSTLPRPLEETVGLSHFLRVPPKLRLETTPLPIRLNAIVKITCRADEFYPNDTSLTWLENGNETELGKPVSLLTQKPDGRYSLTSSLEFNVTEQKNLSTFTCRGVHDSQPPVNSSVTLKISNLSESDEDSNSSQDPASGTDIIIYIAVAVVCAVLTVLAIALLYLIRARQNKELNFDKASKKSYRPVVVEENQQSEYASIQTGQLAATDDNLTYADLDMVHLSKAPKRPAPRPEEVTSEYASVEVQRK</sequence>
<dbReference type="FunFam" id="2.60.40.10:FF:000295">
    <property type="entry name" value="Tyrosine-protein phosphatase non-receptor type substrate 1"/>
    <property type="match status" value="1"/>
</dbReference>
<dbReference type="InterPro" id="IPR003597">
    <property type="entry name" value="Ig_C1-set"/>
</dbReference>
<evidence type="ECO:0000313" key="9">
    <source>
        <dbReference type="Proteomes" id="UP000694392"/>
    </source>
</evidence>
<evidence type="ECO:0000256" key="3">
    <source>
        <dbReference type="ARBA" id="ARBA00023180"/>
    </source>
</evidence>
<dbReference type="SMART" id="SM00407">
    <property type="entry name" value="IGc1"/>
    <property type="match status" value="2"/>
</dbReference>
<dbReference type="InterPro" id="IPR003599">
    <property type="entry name" value="Ig_sub"/>
</dbReference>
<evidence type="ECO:0000259" key="7">
    <source>
        <dbReference type="PROSITE" id="PS50835"/>
    </source>
</evidence>
<dbReference type="SMART" id="SM00408">
    <property type="entry name" value="IGc2"/>
    <property type="match status" value="1"/>
</dbReference>
<dbReference type="SMART" id="SM00409">
    <property type="entry name" value="IG"/>
    <property type="match status" value="3"/>
</dbReference>
<keyword evidence="3" id="KW-0325">Glycoprotein</keyword>
<keyword evidence="6" id="KW-0812">Transmembrane</keyword>
<dbReference type="InterPro" id="IPR013783">
    <property type="entry name" value="Ig-like_fold"/>
</dbReference>
<dbReference type="InterPro" id="IPR003598">
    <property type="entry name" value="Ig_sub2"/>
</dbReference>
<dbReference type="SUPFAM" id="SSF48726">
    <property type="entry name" value="Immunoglobulin"/>
    <property type="match status" value="3"/>
</dbReference>
<dbReference type="Gene3D" id="2.60.40.10">
    <property type="entry name" value="Immunoglobulins"/>
    <property type="match status" value="3"/>
</dbReference>
<dbReference type="Ensembl" id="ENSSPUT00000025910.1">
    <property type="protein sequence ID" value="ENSSPUP00000024277.1"/>
    <property type="gene ID" value="ENSSPUG00000018618.1"/>
</dbReference>
<reference evidence="8" key="2">
    <citation type="submission" date="2025-09" db="UniProtKB">
        <authorList>
            <consortium name="Ensembl"/>
        </authorList>
    </citation>
    <scope>IDENTIFICATION</scope>
</reference>